<dbReference type="Proteomes" id="UP001143747">
    <property type="component" value="Unassembled WGS sequence"/>
</dbReference>
<comment type="caution">
    <text evidence="6">The sequence shown here is derived from an EMBL/GenBank/DDBJ whole genome shotgun (WGS) entry which is preliminary data.</text>
</comment>
<dbReference type="InterPro" id="IPR036271">
    <property type="entry name" value="Tet_transcr_reg_TetR-rel_C_sf"/>
</dbReference>
<evidence type="ECO:0000256" key="4">
    <source>
        <dbReference type="PROSITE-ProRule" id="PRU00335"/>
    </source>
</evidence>
<evidence type="ECO:0000256" key="1">
    <source>
        <dbReference type="ARBA" id="ARBA00023015"/>
    </source>
</evidence>
<dbReference type="SUPFAM" id="SSF46689">
    <property type="entry name" value="Homeodomain-like"/>
    <property type="match status" value="1"/>
</dbReference>
<dbReference type="InterPro" id="IPR009057">
    <property type="entry name" value="Homeodomain-like_sf"/>
</dbReference>
<feature type="domain" description="HTH tetR-type" evidence="5">
    <location>
        <begin position="10"/>
        <end position="70"/>
    </location>
</feature>
<dbReference type="Pfam" id="PF00440">
    <property type="entry name" value="TetR_N"/>
    <property type="match status" value="1"/>
</dbReference>
<name>A0A9Q4KQP5_9EURY</name>
<dbReference type="PROSITE" id="PS50977">
    <property type="entry name" value="HTH_TETR_2"/>
    <property type="match status" value="1"/>
</dbReference>
<gene>
    <name evidence="6" type="ORF">L0665_08045</name>
</gene>
<dbReference type="AlphaFoldDB" id="A0A9Q4KQP5"/>
<dbReference type="PANTHER" id="PTHR30055:SF234">
    <property type="entry name" value="HTH-TYPE TRANSCRIPTIONAL REGULATOR BETI"/>
    <property type="match status" value="1"/>
</dbReference>
<dbReference type="Gene3D" id="1.10.10.60">
    <property type="entry name" value="Homeodomain-like"/>
    <property type="match status" value="1"/>
</dbReference>
<dbReference type="RefSeq" id="WP_274925180.1">
    <property type="nucleotide sequence ID" value="NZ_JAKELO010000002.1"/>
</dbReference>
<dbReference type="PANTHER" id="PTHR30055">
    <property type="entry name" value="HTH-TYPE TRANSCRIPTIONAL REGULATOR RUTR"/>
    <property type="match status" value="1"/>
</dbReference>
<sequence length="201" mass="22815">MPRVAPGYKEDVRRRILKSALEEVNACGLQALRMEDVAARVGISRAALYNYFSDKEALLKAILHEMEEDGKAIFKDTFLEKSFKESLSLMFELMVLSSEALPSVEAELFSIASRTPEIQRSMQTAFDDGLFFLSERIQEEQKAGNISARGDPRCLAEVVMYSLGGLKHALFFGTDTAVLKERWTAMTYMLFFDEEKKSDRE</sequence>
<keyword evidence="3" id="KW-0804">Transcription</keyword>
<proteinExistence type="predicted"/>
<dbReference type="InterPro" id="IPR050109">
    <property type="entry name" value="HTH-type_TetR-like_transc_reg"/>
</dbReference>
<dbReference type="PRINTS" id="PR00455">
    <property type="entry name" value="HTHTETR"/>
</dbReference>
<accession>A0A9Q4KQP5</accession>
<dbReference type="Gene3D" id="1.10.357.10">
    <property type="entry name" value="Tetracycline Repressor, domain 2"/>
    <property type="match status" value="1"/>
</dbReference>
<protein>
    <submittedName>
        <fullName evidence="6">TetR/AcrR family transcriptional regulator</fullName>
    </submittedName>
</protein>
<evidence type="ECO:0000313" key="6">
    <source>
        <dbReference type="EMBL" id="MDE4908555.1"/>
    </source>
</evidence>
<dbReference type="EMBL" id="JAKELO010000002">
    <property type="protein sequence ID" value="MDE4908555.1"/>
    <property type="molecule type" value="Genomic_DNA"/>
</dbReference>
<reference evidence="6" key="1">
    <citation type="submission" date="2022-01" db="EMBL/GenBank/DDBJ databases">
        <title>Draft genome of Methanogenium marinum DSM 15558.</title>
        <authorList>
            <person name="Chen S.-C."/>
            <person name="You Y.-T."/>
        </authorList>
    </citation>
    <scope>NUCLEOTIDE SEQUENCE</scope>
    <source>
        <strain evidence="6">DSM 15558</strain>
    </source>
</reference>
<keyword evidence="1" id="KW-0805">Transcription regulation</keyword>
<feature type="DNA-binding region" description="H-T-H motif" evidence="4">
    <location>
        <begin position="33"/>
        <end position="52"/>
    </location>
</feature>
<keyword evidence="2 4" id="KW-0238">DNA-binding</keyword>
<dbReference type="GO" id="GO:0003700">
    <property type="term" value="F:DNA-binding transcription factor activity"/>
    <property type="evidence" value="ECO:0007669"/>
    <property type="project" value="TreeGrafter"/>
</dbReference>
<dbReference type="GO" id="GO:0000976">
    <property type="term" value="F:transcription cis-regulatory region binding"/>
    <property type="evidence" value="ECO:0007669"/>
    <property type="project" value="TreeGrafter"/>
</dbReference>
<organism evidence="6 7">
    <name type="scientific">Methanogenium marinum</name>
    <dbReference type="NCBI Taxonomy" id="348610"/>
    <lineage>
        <taxon>Archaea</taxon>
        <taxon>Methanobacteriati</taxon>
        <taxon>Methanobacteriota</taxon>
        <taxon>Stenosarchaea group</taxon>
        <taxon>Methanomicrobia</taxon>
        <taxon>Methanomicrobiales</taxon>
        <taxon>Methanomicrobiaceae</taxon>
        <taxon>Methanogenium</taxon>
    </lineage>
</organism>
<dbReference type="SUPFAM" id="SSF48498">
    <property type="entry name" value="Tetracyclin repressor-like, C-terminal domain"/>
    <property type="match status" value="1"/>
</dbReference>
<dbReference type="InterPro" id="IPR001647">
    <property type="entry name" value="HTH_TetR"/>
</dbReference>
<evidence type="ECO:0000259" key="5">
    <source>
        <dbReference type="PROSITE" id="PS50977"/>
    </source>
</evidence>
<evidence type="ECO:0000313" key="7">
    <source>
        <dbReference type="Proteomes" id="UP001143747"/>
    </source>
</evidence>
<keyword evidence="7" id="KW-1185">Reference proteome</keyword>
<evidence type="ECO:0000256" key="3">
    <source>
        <dbReference type="ARBA" id="ARBA00023163"/>
    </source>
</evidence>
<evidence type="ECO:0000256" key="2">
    <source>
        <dbReference type="ARBA" id="ARBA00023125"/>
    </source>
</evidence>